<keyword evidence="5" id="KW-1185">Reference proteome</keyword>
<protein>
    <recommendedName>
        <fullName evidence="3">Calmodulin binding protein-like N-terminal domain-containing protein</fullName>
    </recommendedName>
</protein>
<dbReference type="GO" id="GO:0005516">
    <property type="term" value="F:calmodulin binding"/>
    <property type="evidence" value="ECO:0007669"/>
    <property type="project" value="InterPro"/>
</dbReference>
<dbReference type="Pfam" id="PF07887">
    <property type="entry name" value="Calmodulin_bind"/>
    <property type="match status" value="1"/>
</dbReference>
<dbReference type="GO" id="GO:0080142">
    <property type="term" value="P:regulation of salicylic acid biosynthetic process"/>
    <property type="evidence" value="ECO:0007669"/>
    <property type="project" value="TreeGrafter"/>
</dbReference>
<accession>A0A8T0PSI2</accession>
<feature type="coiled-coil region" evidence="1">
    <location>
        <begin position="94"/>
        <end position="132"/>
    </location>
</feature>
<gene>
    <name evidence="4" type="ORF">PVAP13_8KG360400</name>
</gene>
<evidence type="ECO:0000259" key="3">
    <source>
        <dbReference type="Pfam" id="PF07887"/>
    </source>
</evidence>
<dbReference type="GO" id="GO:0043565">
    <property type="term" value="F:sequence-specific DNA binding"/>
    <property type="evidence" value="ECO:0007669"/>
    <property type="project" value="TreeGrafter"/>
</dbReference>
<feature type="compositionally biased region" description="Basic and acidic residues" evidence="2">
    <location>
        <begin position="21"/>
        <end position="33"/>
    </location>
</feature>
<dbReference type="PANTHER" id="PTHR31713:SF96">
    <property type="entry name" value="OS02G0562300 PROTEIN"/>
    <property type="match status" value="1"/>
</dbReference>
<name>A0A8T0PSI2_PANVG</name>
<comment type="caution">
    <text evidence="4">The sequence shown here is derived from an EMBL/GenBank/DDBJ whole genome shotgun (WGS) entry which is preliminary data.</text>
</comment>
<keyword evidence="1" id="KW-0175">Coiled coil</keyword>
<dbReference type="InterPro" id="IPR046831">
    <property type="entry name" value="Calmodulin_bind_N"/>
</dbReference>
<proteinExistence type="predicted"/>
<evidence type="ECO:0000313" key="5">
    <source>
        <dbReference type="Proteomes" id="UP000823388"/>
    </source>
</evidence>
<feature type="region of interest" description="Disordered" evidence="2">
    <location>
        <begin position="348"/>
        <end position="434"/>
    </location>
</feature>
<evidence type="ECO:0000256" key="2">
    <source>
        <dbReference type="SAM" id="MobiDB-lite"/>
    </source>
</evidence>
<dbReference type="GO" id="GO:0003700">
    <property type="term" value="F:DNA-binding transcription factor activity"/>
    <property type="evidence" value="ECO:0007669"/>
    <property type="project" value="TreeGrafter"/>
</dbReference>
<feature type="compositionally biased region" description="Low complexity" evidence="2">
    <location>
        <begin position="422"/>
        <end position="434"/>
    </location>
</feature>
<organism evidence="4 5">
    <name type="scientific">Panicum virgatum</name>
    <name type="common">Blackwell switchgrass</name>
    <dbReference type="NCBI Taxonomy" id="38727"/>
    <lineage>
        <taxon>Eukaryota</taxon>
        <taxon>Viridiplantae</taxon>
        <taxon>Streptophyta</taxon>
        <taxon>Embryophyta</taxon>
        <taxon>Tracheophyta</taxon>
        <taxon>Spermatophyta</taxon>
        <taxon>Magnoliopsida</taxon>
        <taxon>Liliopsida</taxon>
        <taxon>Poales</taxon>
        <taxon>Poaceae</taxon>
        <taxon>PACMAD clade</taxon>
        <taxon>Panicoideae</taxon>
        <taxon>Panicodae</taxon>
        <taxon>Paniceae</taxon>
        <taxon>Panicinae</taxon>
        <taxon>Panicum</taxon>
        <taxon>Panicum sect. Hiantes</taxon>
    </lineage>
</organism>
<dbReference type="PANTHER" id="PTHR31713">
    <property type="entry name" value="OS02G0177800 PROTEIN"/>
    <property type="match status" value="1"/>
</dbReference>
<feature type="domain" description="Calmodulin binding protein-like N-terminal" evidence="3">
    <location>
        <begin position="200"/>
        <end position="345"/>
    </location>
</feature>
<evidence type="ECO:0000313" key="4">
    <source>
        <dbReference type="EMBL" id="KAG2564055.1"/>
    </source>
</evidence>
<dbReference type="Proteomes" id="UP000823388">
    <property type="component" value="Chromosome 8K"/>
</dbReference>
<feature type="compositionally biased region" description="Polar residues" evidence="2">
    <location>
        <begin position="400"/>
        <end position="421"/>
    </location>
</feature>
<feature type="region of interest" description="Disordered" evidence="2">
    <location>
        <begin position="1"/>
        <end position="45"/>
    </location>
</feature>
<feature type="region of interest" description="Disordered" evidence="2">
    <location>
        <begin position="555"/>
        <end position="578"/>
    </location>
</feature>
<feature type="compositionally biased region" description="Polar residues" evidence="2">
    <location>
        <begin position="348"/>
        <end position="363"/>
    </location>
</feature>
<dbReference type="AlphaFoldDB" id="A0A8T0PSI2"/>
<feature type="compositionally biased region" description="Polar residues" evidence="2">
    <location>
        <begin position="377"/>
        <end position="392"/>
    </location>
</feature>
<reference evidence="4" key="1">
    <citation type="submission" date="2020-05" db="EMBL/GenBank/DDBJ databases">
        <title>WGS assembly of Panicum virgatum.</title>
        <authorList>
            <person name="Lovell J.T."/>
            <person name="Jenkins J."/>
            <person name="Shu S."/>
            <person name="Juenger T.E."/>
            <person name="Schmutz J."/>
        </authorList>
    </citation>
    <scope>NUCLEOTIDE SEQUENCE</scope>
    <source>
        <strain evidence="4">AP13</strain>
    </source>
</reference>
<dbReference type="InterPro" id="IPR012416">
    <property type="entry name" value="CBP60"/>
</dbReference>
<dbReference type="GO" id="GO:0005634">
    <property type="term" value="C:nucleus"/>
    <property type="evidence" value="ECO:0007669"/>
    <property type="project" value="TreeGrafter"/>
</dbReference>
<dbReference type="EMBL" id="CM029051">
    <property type="protein sequence ID" value="KAG2564055.1"/>
    <property type="molecule type" value="Genomic_DNA"/>
</dbReference>
<sequence>MVGNRHKGPTDDEPDSGSARSSDDMAPDDRRFGDGSTGTFSSPWCTNPPQIPFPFIAPHFSIPSSRELGSTSRKLGYCVPDKAKRRKRQTRSSINAMTNEGKDIMRLLAELKDQMREQSMQLTESNSEIRKQMGNLIESQNGQSKVLEKLIESQNGQSKELEKLTASIRKQLEFHTNITGHAESDAPRSQMNQVPPPRYRLEFRSAPTGKIITGKTIKISVALVEVSSGRPVENGPLASGTVELVVVNAEFNQHNNRYYWPREDFESNITKPRRGNSATGGVDQSVKSIVSNGRFNLNRGVISYSGSAIFENSHNRKVRLGAMLVLPTGERVLEALSDPLLVRDHVQSGKQSNLHPNSSNGQRQGLGDNDYQEENSSRPNMQQPSWPNSTHTGGIRSNIIGGQSQLPFLGTSNMLSTEPFTSQEQQSSIQQYQSPRVPMVAQATYNQNGSNIIGGQSQLPFLGTSNMLSTEPFTSQEQQSSIQQYQSPRVPMVAQATYNQNGSNIIGGQSQLPFLGTSNMLSTEPFTSQEQQSSIQQYQSPRVPMVAQATYNQNDTTLGFSRPSTPPRTLSAQTMLPA</sequence>
<evidence type="ECO:0000256" key="1">
    <source>
        <dbReference type="SAM" id="Coils"/>
    </source>
</evidence>